<evidence type="ECO:0000256" key="2">
    <source>
        <dbReference type="SAM" id="Phobius"/>
    </source>
</evidence>
<keyword evidence="4" id="KW-1185">Reference proteome</keyword>
<sequence>MTLREALGGPWATHWMLWLALFPGTLSIVLLRESATPYPQWWWPLLSGVVQHLVAGVILVGGGHLARRRRAILSIWTVAALWVLSCLVRAVVGSAIAEVVAGVPGELLFRAAAWIVMTAAWGPAIVYGFAQIGRRQSVIGELEAARRALEEATAHTAESGMQMRRQLAQTIRRTVAPVLDDLQGRLLTVQQSLDRDAFLEISLRLSRLHDETADLVDSAKPAHGPGESRSRRASLREAFDFPVGRPWLLAAGVSGQTVAIVLPDGARLFGPLAATEIVIAALGGGVALAATIQVSRRSPALRRARALHVTLAAIGAAVLVSSWVMLHSGIDPITWQGAAILPSLGGTLIGSCATVVACLVIVRANEDDERELRRIRSEVDRLEEEHEAAVERERHRLSELMHGPVQGRIAACVMALTFFSDADAAPGALASVTDQVLDHLAAASHDLSLLAEGRPPDGGA</sequence>
<keyword evidence="1" id="KW-0175">Coiled coil</keyword>
<feature type="transmembrane region" description="Helical" evidence="2">
    <location>
        <begin position="108"/>
        <end position="130"/>
    </location>
</feature>
<keyword evidence="2" id="KW-1133">Transmembrane helix</keyword>
<feature type="transmembrane region" description="Helical" evidence="2">
    <location>
        <begin position="42"/>
        <end position="61"/>
    </location>
</feature>
<keyword evidence="2" id="KW-0472">Membrane</keyword>
<name>A0A839EBG4_9MICO</name>
<dbReference type="RefSeq" id="WP_182489432.1">
    <property type="nucleotide sequence ID" value="NZ_BAAAOV010000002.1"/>
</dbReference>
<organism evidence="3 4">
    <name type="scientific">Microcella alkalica</name>
    <dbReference type="NCBI Taxonomy" id="355930"/>
    <lineage>
        <taxon>Bacteria</taxon>
        <taxon>Bacillati</taxon>
        <taxon>Actinomycetota</taxon>
        <taxon>Actinomycetes</taxon>
        <taxon>Micrococcales</taxon>
        <taxon>Microbacteriaceae</taxon>
        <taxon>Microcella</taxon>
    </lineage>
</organism>
<dbReference type="AlphaFoldDB" id="A0A839EBG4"/>
<feature type="transmembrane region" description="Helical" evidence="2">
    <location>
        <begin position="12"/>
        <end position="30"/>
    </location>
</feature>
<evidence type="ECO:0000313" key="3">
    <source>
        <dbReference type="EMBL" id="MBA8846675.1"/>
    </source>
</evidence>
<feature type="transmembrane region" description="Helical" evidence="2">
    <location>
        <begin position="338"/>
        <end position="364"/>
    </location>
</feature>
<proteinExistence type="predicted"/>
<feature type="transmembrane region" description="Helical" evidence="2">
    <location>
        <begin position="306"/>
        <end position="326"/>
    </location>
</feature>
<comment type="caution">
    <text evidence="3">The sequence shown here is derived from an EMBL/GenBank/DDBJ whole genome shotgun (WGS) entry which is preliminary data.</text>
</comment>
<feature type="transmembrane region" description="Helical" evidence="2">
    <location>
        <begin position="268"/>
        <end position="294"/>
    </location>
</feature>
<evidence type="ECO:0000313" key="4">
    <source>
        <dbReference type="Proteomes" id="UP000585905"/>
    </source>
</evidence>
<reference evidence="3 4" key="1">
    <citation type="submission" date="2020-07" db="EMBL/GenBank/DDBJ databases">
        <title>Sequencing the genomes of 1000 actinobacteria strains.</title>
        <authorList>
            <person name="Klenk H.-P."/>
        </authorList>
    </citation>
    <scope>NUCLEOTIDE SEQUENCE [LARGE SCALE GENOMIC DNA]</scope>
    <source>
        <strain evidence="3 4">DSM 19663</strain>
    </source>
</reference>
<evidence type="ECO:0000256" key="1">
    <source>
        <dbReference type="SAM" id="Coils"/>
    </source>
</evidence>
<keyword evidence="2" id="KW-0812">Transmembrane</keyword>
<feature type="transmembrane region" description="Helical" evidence="2">
    <location>
        <begin position="73"/>
        <end position="96"/>
    </location>
</feature>
<accession>A0A839EBG4</accession>
<feature type="transmembrane region" description="Helical" evidence="2">
    <location>
        <begin position="238"/>
        <end position="262"/>
    </location>
</feature>
<feature type="coiled-coil region" evidence="1">
    <location>
        <begin position="365"/>
        <end position="392"/>
    </location>
</feature>
<protein>
    <submittedName>
        <fullName evidence="3">Uncharacterized protein</fullName>
    </submittedName>
</protein>
<gene>
    <name evidence="3" type="ORF">FHX53_000239</name>
</gene>
<dbReference type="Proteomes" id="UP000585905">
    <property type="component" value="Unassembled WGS sequence"/>
</dbReference>
<dbReference type="EMBL" id="JACGWX010000001">
    <property type="protein sequence ID" value="MBA8846675.1"/>
    <property type="molecule type" value="Genomic_DNA"/>
</dbReference>